<keyword evidence="2" id="KW-1185">Reference proteome</keyword>
<reference evidence="1 2" key="1">
    <citation type="submission" date="2015-04" db="EMBL/GenBank/DDBJ databases">
        <title>Taxonomic description and genome sequence of Bacillus campisalis sp. nov., a novel member of the genus Bacillus isolated from solar saltern.</title>
        <authorList>
            <person name="Mathan Kumar R."/>
            <person name="Kaur G."/>
            <person name="Kumar A."/>
            <person name="Singh N.K."/>
            <person name="Kaur N."/>
            <person name="Kumar N."/>
            <person name="Mayilraj S."/>
        </authorList>
    </citation>
    <scope>NUCLEOTIDE SEQUENCE [LARGE SCALE GENOMIC DNA]</scope>
    <source>
        <strain evidence="1 2">SA2-6</strain>
    </source>
</reference>
<protein>
    <submittedName>
        <fullName evidence="1">Uncharacterized protein</fullName>
    </submittedName>
</protein>
<dbReference type="AlphaFoldDB" id="A0A0M2SXG6"/>
<evidence type="ECO:0000313" key="2">
    <source>
        <dbReference type="Proteomes" id="UP000034166"/>
    </source>
</evidence>
<evidence type="ECO:0000313" key="1">
    <source>
        <dbReference type="EMBL" id="KKK39269.1"/>
    </source>
</evidence>
<sequence>MDVKTIAGRLAKMKKRTWAILGLSGALLIGSAYSISANTPGYELYKEALKATHQVESSKLNLSFELEDNSRGLFSSEYVMKTDRLANTMIGEGTVSNGLKSSSHEMAKQGGKFLIQKNDEDKIYAMTLTGKHPGKEALSNEELRDDLEGVVDILTKKLQRNIETSVNKDGSQEIALDVPDKEIPGAIDALTSLAYKHSVQMNDRESGRDSGFHDVKPEMPKLEEDIKIKKVKIAASVSAAKIIEKQSVEVALTGKDENGKQHELTMTFQLALSDINSTNVDAMDITGLEIVELQHPHH</sequence>
<dbReference type="PATRIC" id="fig|1408103.3.peg.738"/>
<dbReference type="Proteomes" id="UP000034166">
    <property type="component" value="Unassembled WGS sequence"/>
</dbReference>
<dbReference type="EMBL" id="LAYY01000003">
    <property type="protein sequence ID" value="KKK39269.1"/>
    <property type="molecule type" value="Genomic_DNA"/>
</dbReference>
<organism evidence="1 2">
    <name type="scientific">Mesobacillus campisalis</name>
    <dbReference type="NCBI Taxonomy" id="1408103"/>
    <lineage>
        <taxon>Bacteria</taxon>
        <taxon>Bacillati</taxon>
        <taxon>Bacillota</taxon>
        <taxon>Bacilli</taxon>
        <taxon>Bacillales</taxon>
        <taxon>Bacillaceae</taxon>
        <taxon>Mesobacillus</taxon>
    </lineage>
</organism>
<proteinExistence type="predicted"/>
<accession>A0A0M2SXG6</accession>
<gene>
    <name evidence="1" type="ORF">WQ57_03265</name>
</gene>
<name>A0A0M2SXG6_9BACI</name>
<comment type="caution">
    <text evidence="1">The sequence shown here is derived from an EMBL/GenBank/DDBJ whole genome shotgun (WGS) entry which is preliminary data.</text>
</comment>